<organism evidence="3 4">
    <name type="scientific">Favolaschia claudopus</name>
    <dbReference type="NCBI Taxonomy" id="2862362"/>
    <lineage>
        <taxon>Eukaryota</taxon>
        <taxon>Fungi</taxon>
        <taxon>Dikarya</taxon>
        <taxon>Basidiomycota</taxon>
        <taxon>Agaricomycotina</taxon>
        <taxon>Agaricomycetes</taxon>
        <taxon>Agaricomycetidae</taxon>
        <taxon>Agaricales</taxon>
        <taxon>Marasmiineae</taxon>
        <taxon>Mycenaceae</taxon>
        <taxon>Favolaschia</taxon>
    </lineage>
</organism>
<feature type="region of interest" description="Disordered" evidence="1">
    <location>
        <begin position="120"/>
        <end position="139"/>
    </location>
</feature>
<accession>A0AAW0DAY9</accession>
<evidence type="ECO:0000313" key="3">
    <source>
        <dbReference type="EMBL" id="KAK7048618.1"/>
    </source>
</evidence>
<evidence type="ECO:0000313" key="4">
    <source>
        <dbReference type="Proteomes" id="UP001362999"/>
    </source>
</evidence>
<feature type="compositionally biased region" description="Low complexity" evidence="1">
    <location>
        <begin position="120"/>
        <end position="134"/>
    </location>
</feature>
<sequence>MPHRLTDSVESTCNVLTCTSDEFLELFNNDNLSTVELAEDVLRNVIHPNQARLRESDARCRLDDLLAGMLQEAPEPSGQRYAAVALHIAHEKGGVEAVVDIAKAWLDNIFLPMLTIARSPRTEPSSSQTPTSEQSKLRHTVARREQNRCAITGAFDRSFVTELLQQSREHEIPQEVPQLRMAAAHIIPFLLNDFSSNTGTTSEITDAARSWDMLQSWTSLDLGKLVRSDINSPTNAIFMSADEHYSFKRFYFYLDKQAYPNTPNKYRAQMVQTGRTFTNGRDSSDVEFRAKEDSDLGVEAPDPHLLRIHAAFAKVLNLCGAAEYLDKVERDGASATTLRIDGTTDFGSFLMARLPVAVYSTSNNQSCN</sequence>
<reference evidence="3 4" key="1">
    <citation type="journal article" date="2024" name="J Genomics">
        <title>Draft genome sequencing and assembly of Favolaschia claudopus CIRM-BRFM 2984 isolated from oak limbs.</title>
        <authorList>
            <person name="Navarro D."/>
            <person name="Drula E."/>
            <person name="Chaduli D."/>
            <person name="Cazenave R."/>
            <person name="Ahrendt S."/>
            <person name="Wang J."/>
            <person name="Lipzen A."/>
            <person name="Daum C."/>
            <person name="Barry K."/>
            <person name="Grigoriev I.V."/>
            <person name="Favel A."/>
            <person name="Rosso M.N."/>
            <person name="Martin F."/>
        </authorList>
    </citation>
    <scope>NUCLEOTIDE SEQUENCE [LARGE SCALE GENOMIC DNA]</scope>
    <source>
        <strain evidence="3 4">CIRM-BRFM 2984</strain>
    </source>
</reference>
<dbReference type="AlphaFoldDB" id="A0AAW0DAY9"/>
<keyword evidence="4" id="KW-1185">Reference proteome</keyword>
<evidence type="ECO:0000259" key="2">
    <source>
        <dbReference type="Pfam" id="PF13391"/>
    </source>
</evidence>
<dbReference type="Proteomes" id="UP001362999">
    <property type="component" value="Unassembled WGS sequence"/>
</dbReference>
<gene>
    <name evidence="3" type="ORF">R3P38DRAFT_2870459</name>
</gene>
<proteinExistence type="predicted"/>
<protein>
    <recommendedName>
        <fullName evidence="2">HNH nuclease domain-containing protein</fullName>
    </recommendedName>
</protein>
<feature type="domain" description="HNH nuclease" evidence="2">
    <location>
        <begin position="149"/>
        <end position="255"/>
    </location>
</feature>
<dbReference type="EMBL" id="JAWWNJ010000009">
    <property type="protein sequence ID" value="KAK7048618.1"/>
    <property type="molecule type" value="Genomic_DNA"/>
</dbReference>
<name>A0AAW0DAY9_9AGAR</name>
<evidence type="ECO:0000256" key="1">
    <source>
        <dbReference type="SAM" id="MobiDB-lite"/>
    </source>
</evidence>
<dbReference type="InterPro" id="IPR003615">
    <property type="entry name" value="HNH_nuc"/>
</dbReference>
<dbReference type="Pfam" id="PF13391">
    <property type="entry name" value="HNH_2"/>
    <property type="match status" value="1"/>
</dbReference>
<comment type="caution">
    <text evidence="3">The sequence shown here is derived from an EMBL/GenBank/DDBJ whole genome shotgun (WGS) entry which is preliminary data.</text>
</comment>